<name>C5CUK2_VARPS</name>
<dbReference type="OrthoDB" id="209085at2"/>
<gene>
    <name evidence="8" type="ordered locus">Vapar_1780</name>
</gene>
<dbReference type="GO" id="GO:0106361">
    <property type="term" value="F:protein-arginine rhamnosyltransferase activity"/>
    <property type="evidence" value="ECO:0007669"/>
    <property type="project" value="InterPro"/>
</dbReference>
<dbReference type="Pfam" id="PF10093">
    <property type="entry name" value="EarP"/>
    <property type="match status" value="1"/>
</dbReference>
<evidence type="ECO:0000256" key="2">
    <source>
        <dbReference type="ARBA" id="ARBA00022679"/>
    </source>
</evidence>
<evidence type="ECO:0000256" key="3">
    <source>
        <dbReference type="ARBA" id="ARBA00024303"/>
    </source>
</evidence>
<keyword evidence="2" id="KW-0808">Transferase</keyword>
<dbReference type="STRING" id="543728.Vapar_1780"/>
<dbReference type="HOGENOM" id="CLU_060250_0_0_4"/>
<keyword evidence="1" id="KW-0328">Glycosyltransferase</keyword>
<evidence type="ECO:0000256" key="6">
    <source>
        <dbReference type="ARBA" id="ARBA00030025"/>
    </source>
</evidence>
<organism evidence="8">
    <name type="scientific">Variovorax paradoxus (strain S110)</name>
    <dbReference type="NCBI Taxonomy" id="543728"/>
    <lineage>
        <taxon>Bacteria</taxon>
        <taxon>Pseudomonadati</taxon>
        <taxon>Pseudomonadota</taxon>
        <taxon>Betaproteobacteria</taxon>
        <taxon>Burkholderiales</taxon>
        <taxon>Comamonadaceae</taxon>
        <taxon>Variovorax</taxon>
    </lineage>
</organism>
<evidence type="ECO:0000313" key="8">
    <source>
        <dbReference type="EMBL" id="ACS18430.1"/>
    </source>
</evidence>
<evidence type="ECO:0000256" key="5">
    <source>
        <dbReference type="ARBA" id="ARBA00024416"/>
    </source>
</evidence>
<dbReference type="InterPro" id="IPR016633">
    <property type="entry name" value="EarP"/>
</dbReference>
<evidence type="ECO:0000256" key="4">
    <source>
        <dbReference type="ARBA" id="ARBA00024346"/>
    </source>
</evidence>
<dbReference type="NCBIfam" id="TIGR03837">
    <property type="entry name" value="efp_Arg_rhamno"/>
    <property type="match status" value="1"/>
</dbReference>
<comment type="function">
    <text evidence="3">Protein-arginine rhamnosyltransferase that catalyzes the transfer of a single rhamnose to elongation factor P (EF-P) on 'Lys-32', a modification required for EF-P-dependent rescue of polyproline stalled ribosomes.</text>
</comment>
<proteinExistence type="inferred from homology"/>
<dbReference type="PIRSF" id="PIRSF015557">
    <property type="entry name" value="UCP015557"/>
    <property type="match status" value="1"/>
</dbReference>
<comment type="similarity">
    <text evidence="4">Belongs to the glycosyltransferase 104 family.</text>
</comment>
<dbReference type="AlphaFoldDB" id="C5CUK2"/>
<comment type="catalytic activity">
    <reaction evidence="7">
        <text>dTDP-beta-L-rhamnose + L-arginyl-[protein] = N(omega)-(alpha-L-rhamnosyl)-L-arginyl-[protein] + dTDP + H(+)</text>
        <dbReference type="Rhea" id="RHEA:66692"/>
        <dbReference type="Rhea" id="RHEA-COMP:10532"/>
        <dbReference type="Rhea" id="RHEA-COMP:17096"/>
        <dbReference type="ChEBI" id="CHEBI:15378"/>
        <dbReference type="ChEBI" id="CHEBI:29965"/>
        <dbReference type="ChEBI" id="CHEBI:57510"/>
        <dbReference type="ChEBI" id="CHEBI:58369"/>
        <dbReference type="ChEBI" id="CHEBI:167445"/>
    </reaction>
    <physiologicalReaction direction="left-to-right" evidence="7">
        <dbReference type="Rhea" id="RHEA:66693"/>
    </physiologicalReaction>
</comment>
<reference evidence="8" key="1">
    <citation type="submission" date="2009-06" db="EMBL/GenBank/DDBJ databases">
        <title>Complete sequence of chromosome 1 of Variovorax paradoxus S110.</title>
        <authorList>
            <consortium name="US DOE Joint Genome Institute"/>
            <person name="Lucas S."/>
            <person name="Copeland A."/>
            <person name="Lapidus A."/>
            <person name="Glavina del Rio T."/>
            <person name="Tice H."/>
            <person name="Bruce D."/>
            <person name="Goodwin L."/>
            <person name="Pitluck S."/>
            <person name="Chertkov O."/>
            <person name="Brettin T."/>
            <person name="Detter J.C."/>
            <person name="Han C."/>
            <person name="Larimer F."/>
            <person name="Land M."/>
            <person name="Hauser L."/>
            <person name="Kyrpides N."/>
            <person name="Ovchinnikova G."/>
            <person name="Orwin P."/>
            <person name="Leadbetter J.R."/>
            <person name="Spain J.C."/>
            <person name="Han J.I."/>
        </authorList>
    </citation>
    <scope>NUCLEOTIDE SEQUENCE</scope>
    <source>
        <strain evidence="8">S110</strain>
    </source>
</reference>
<protein>
    <recommendedName>
        <fullName evidence="5">Protein-arginine rhamnosyltransferase</fullName>
    </recommendedName>
    <alternativeName>
        <fullName evidence="6">EF-P arginine rhamnosyltransferase</fullName>
    </alternativeName>
</protein>
<dbReference type="KEGG" id="vap:Vapar_1780"/>
<accession>C5CUK2</accession>
<dbReference type="EMBL" id="CP001635">
    <property type="protein sequence ID" value="ACS18430.1"/>
    <property type="molecule type" value="Genomic_DNA"/>
</dbReference>
<evidence type="ECO:0000256" key="7">
    <source>
        <dbReference type="ARBA" id="ARBA00048472"/>
    </source>
</evidence>
<evidence type="ECO:0000256" key="1">
    <source>
        <dbReference type="ARBA" id="ARBA00022676"/>
    </source>
</evidence>
<dbReference type="eggNOG" id="COG4394">
    <property type="taxonomic scope" value="Bacteria"/>
</dbReference>
<sequence>MPASIPSRHHGLAPPKTGTLAPMQWDIFCRVIDNHGDLGVCWRLSSQLAALGERVRLWIDDATALHWMAPTGCEGVSVVDWLQPAAVRQAVAAPPPDVLVEAFGCEPAPELIARFAEPQAPGGPGRAWINLEYLSAEPYVERLHGLPSPVFKGPGTGLTKRFFYPGFTPATGGLLREPGLLERRARFDRAQWLAAQQIPWRDGERLVSLFCYEPPSLATLLEQLAAGSQPTRLLVTSGRAAHAVRAFFADRKQPDHGVSGLGALSISYLPYLTQADFDHLLWACDLNFVRGEDSLVRGLWAGAPLVWQIYPQDDDAHHVKLGAWLDWLGAPPSLRQFHHAWNGFDSSPLPALETQGPWRETVLAARQKLCAQEDLVTQLRHLVAGKS</sequence>